<dbReference type="Pfam" id="PF00535">
    <property type="entry name" value="Glycos_transf_2"/>
    <property type="match status" value="1"/>
</dbReference>
<accession>A0A0N7HYB9</accession>
<dbReference type="SUPFAM" id="SSF53448">
    <property type="entry name" value="Nucleotide-diphospho-sugar transferases"/>
    <property type="match status" value="1"/>
</dbReference>
<dbReference type="InterPro" id="IPR029044">
    <property type="entry name" value="Nucleotide-diphossugar_trans"/>
</dbReference>
<dbReference type="AlphaFoldDB" id="A0A0N7HYB9"/>
<keyword evidence="1" id="KW-0472">Membrane</keyword>
<dbReference type="PANTHER" id="PTHR43179">
    <property type="entry name" value="RHAMNOSYLTRANSFERASE WBBL"/>
    <property type="match status" value="1"/>
</dbReference>
<dbReference type="KEGG" id="ahz:APS56_06665"/>
<evidence type="ECO:0000259" key="2">
    <source>
        <dbReference type="Pfam" id="PF00535"/>
    </source>
</evidence>
<feature type="domain" description="Glycosyltransferase 2-like" evidence="2">
    <location>
        <begin position="7"/>
        <end position="140"/>
    </location>
</feature>
<dbReference type="Proteomes" id="UP000057981">
    <property type="component" value="Chromosome"/>
</dbReference>
<gene>
    <name evidence="3" type="ORF">APS56_06665</name>
</gene>
<dbReference type="EMBL" id="CP012898">
    <property type="protein sequence ID" value="ALJ04822.1"/>
    <property type="molecule type" value="Genomic_DNA"/>
</dbReference>
<dbReference type="Gene3D" id="3.90.550.10">
    <property type="entry name" value="Spore Coat Polysaccharide Biosynthesis Protein SpsA, Chain A"/>
    <property type="match status" value="1"/>
</dbReference>
<feature type="transmembrane region" description="Helical" evidence="1">
    <location>
        <begin position="264"/>
        <end position="283"/>
    </location>
</feature>
<keyword evidence="1" id="KW-0812">Transmembrane</keyword>
<sequence length="290" mass="33773">MHKKVFIIIISYNGEKWLQKNLESLQQSNYPIQVLVVDNHSTDNSVAIIESFTNIQLIKSDANLGFGKANNLGIKEALKQEADYVFLLNQDTWVFPDTIGSLVLVAESNKKYGILSPLHFSNDATVLDENFNTYWNRKTNEISENIDEVPFVNAAAWLIPKHVVEQIGYFEWMFQHYGEDRNYVNRVVFHDYKVVIVKASKICHDRTIVRNFKKDMLQSKFQILNAILNVNHSLFKSYWNGFISVFGLPKYFFKYYSLLQSLELFFSLLGYFIGLKIKVFSILKTRSSYK</sequence>
<keyword evidence="1" id="KW-1133">Transmembrane helix</keyword>
<protein>
    <submittedName>
        <fullName evidence="3">Glycosyl transferase</fullName>
    </submittedName>
</protein>
<keyword evidence="3" id="KW-0808">Transferase</keyword>
<dbReference type="PANTHER" id="PTHR43179:SF7">
    <property type="entry name" value="RHAMNOSYLTRANSFERASE WBBL"/>
    <property type="match status" value="1"/>
</dbReference>
<dbReference type="GO" id="GO:0016740">
    <property type="term" value="F:transferase activity"/>
    <property type="evidence" value="ECO:0007669"/>
    <property type="project" value="UniProtKB-KW"/>
</dbReference>
<evidence type="ECO:0000313" key="4">
    <source>
        <dbReference type="Proteomes" id="UP000057981"/>
    </source>
</evidence>
<dbReference type="InterPro" id="IPR001173">
    <property type="entry name" value="Glyco_trans_2-like"/>
</dbReference>
<organism evidence="3 4">
    <name type="scientific">Pseudalgibacter alginicilyticus</name>
    <dbReference type="NCBI Taxonomy" id="1736674"/>
    <lineage>
        <taxon>Bacteria</taxon>
        <taxon>Pseudomonadati</taxon>
        <taxon>Bacteroidota</taxon>
        <taxon>Flavobacteriia</taxon>
        <taxon>Flavobacteriales</taxon>
        <taxon>Flavobacteriaceae</taxon>
        <taxon>Pseudalgibacter</taxon>
    </lineage>
</organism>
<proteinExistence type="predicted"/>
<reference evidence="3 4" key="1">
    <citation type="submission" date="2015-10" db="EMBL/GenBank/DDBJ databases">
        <authorList>
            <person name="Gilbert D.G."/>
        </authorList>
    </citation>
    <scope>NUCLEOTIDE SEQUENCE [LARGE SCALE GENOMIC DNA]</scope>
    <source>
        <strain evidence="4">HZ-22</strain>
    </source>
</reference>
<evidence type="ECO:0000256" key="1">
    <source>
        <dbReference type="SAM" id="Phobius"/>
    </source>
</evidence>
<dbReference type="PATRIC" id="fig|1736674.3.peg.1362"/>
<dbReference type="STRING" id="1736674.APS56_06665"/>
<keyword evidence="4" id="KW-1185">Reference proteome</keyword>
<dbReference type="OrthoDB" id="9771846at2"/>
<name>A0A0N7HYB9_9FLAO</name>
<evidence type="ECO:0000313" key="3">
    <source>
        <dbReference type="EMBL" id="ALJ04822.1"/>
    </source>
</evidence>